<organism evidence="1">
    <name type="scientific">Oryza nivara</name>
    <name type="common">Indian wild rice</name>
    <name type="synonym">Oryza sativa f. spontanea</name>
    <dbReference type="NCBI Taxonomy" id="4536"/>
    <lineage>
        <taxon>Eukaryota</taxon>
        <taxon>Viridiplantae</taxon>
        <taxon>Streptophyta</taxon>
        <taxon>Embryophyta</taxon>
        <taxon>Tracheophyta</taxon>
        <taxon>Spermatophyta</taxon>
        <taxon>Magnoliopsida</taxon>
        <taxon>Liliopsida</taxon>
        <taxon>Poales</taxon>
        <taxon>Poaceae</taxon>
        <taxon>BOP clade</taxon>
        <taxon>Oryzoideae</taxon>
        <taxon>Oryzeae</taxon>
        <taxon>Oryzinae</taxon>
        <taxon>Oryza</taxon>
    </lineage>
</organism>
<reference evidence="1" key="1">
    <citation type="submission" date="2015-04" db="UniProtKB">
        <authorList>
            <consortium name="EnsemblPlants"/>
        </authorList>
    </citation>
    <scope>IDENTIFICATION</scope>
    <source>
        <strain evidence="1">SL10</strain>
    </source>
</reference>
<dbReference type="Gramene" id="ONIVA03G25730.1">
    <property type="protein sequence ID" value="ONIVA03G25730.1"/>
    <property type="gene ID" value="ONIVA03G25730"/>
</dbReference>
<sequence>MRLNHKYFSNLNNIANSSPQGIMKVSILESITNGFHLCCRSFEPVASAHILKELDELKTKTKKTIIEDVEKVKRLESEDRNALNRAVGIWKAGRDAPHKDAKFATDASI</sequence>
<dbReference type="AlphaFoldDB" id="A0A0E0GQ03"/>
<name>A0A0E0GQ03_ORYNI</name>
<dbReference type="HOGENOM" id="CLU_2188197_0_0_1"/>
<reference evidence="1" key="2">
    <citation type="submission" date="2018-04" db="EMBL/GenBank/DDBJ databases">
        <title>OnivRS2 (Oryza nivara Reference Sequence Version 2).</title>
        <authorList>
            <person name="Zhang J."/>
            <person name="Kudrna D."/>
            <person name="Lee S."/>
            <person name="Talag J."/>
            <person name="Rajasekar S."/>
            <person name="Welchert J."/>
            <person name="Hsing Y.-I."/>
            <person name="Wing R.A."/>
        </authorList>
    </citation>
    <scope>NUCLEOTIDE SEQUENCE [LARGE SCALE GENOMIC DNA]</scope>
    <source>
        <strain evidence="1">SL10</strain>
    </source>
</reference>
<protein>
    <submittedName>
        <fullName evidence="1">Uncharacterized protein</fullName>
    </submittedName>
</protein>
<dbReference type="Proteomes" id="UP000006591">
    <property type="component" value="Chromosome 3"/>
</dbReference>
<evidence type="ECO:0000313" key="2">
    <source>
        <dbReference type="Proteomes" id="UP000006591"/>
    </source>
</evidence>
<keyword evidence="2" id="KW-1185">Reference proteome</keyword>
<accession>A0A0E0GQ03</accession>
<proteinExistence type="predicted"/>
<dbReference type="STRING" id="4536.A0A0E0GQ03"/>
<evidence type="ECO:0000313" key="1">
    <source>
        <dbReference type="EnsemblPlants" id="ONIVA03G25730.1"/>
    </source>
</evidence>
<dbReference type="EnsemblPlants" id="ONIVA03G25730.1">
    <property type="protein sequence ID" value="ONIVA03G25730.1"/>
    <property type="gene ID" value="ONIVA03G25730"/>
</dbReference>